<keyword evidence="2" id="KW-1185">Reference proteome</keyword>
<reference evidence="1" key="1">
    <citation type="journal article" date="2023" name="Front. Mar. Sci.">
        <title>A new Merluccius polli reference genome to investigate the effects of global change in West African waters.</title>
        <authorList>
            <person name="Mateo J.L."/>
            <person name="Blanco-Fernandez C."/>
            <person name="Garcia-Vazquez E."/>
            <person name="Machado-Schiaffino G."/>
        </authorList>
    </citation>
    <scope>NUCLEOTIDE SEQUENCE</scope>
    <source>
        <strain evidence="1">C29</strain>
        <tissue evidence="1">Fin</tissue>
    </source>
</reference>
<gene>
    <name evidence="1" type="primary">POGK_6</name>
    <name evidence="1" type="ORF">N1851_031272</name>
</gene>
<sequence length="96" mass="10518">MELSQTLHLSDVGLACQANTEWLLSGNHALTPSGKIQKPAVRLLCEWILQAWDAVSPESIINGFKRCCISNALDGSEDDVLWEEPAKPEHGSDDSE</sequence>
<proteinExistence type="predicted"/>
<name>A0AA47M414_MERPO</name>
<dbReference type="Proteomes" id="UP001174136">
    <property type="component" value="Unassembled WGS sequence"/>
</dbReference>
<dbReference type="EMBL" id="JAOPHQ010006005">
    <property type="protein sequence ID" value="KAK0133214.1"/>
    <property type="molecule type" value="Genomic_DNA"/>
</dbReference>
<evidence type="ECO:0000313" key="2">
    <source>
        <dbReference type="Proteomes" id="UP001174136"/>
    </source>
</evidence>
<accession>A0AA47M414</accession>
<comment type="caution">
    <text evidence="1">The sequence shown here is derived from an EMBL/GenBank/DDBJ whole genome shotgun (WGS) entry which is preliminary data.</text>
</comment>
<organism evidence="1 2">
    <name type="scientific">Merluccius polli</name>
    <name type="common">Benguela hake</name>
    <name type="synonym">Merluccius cadenati</name>
    <dbReference type="NCBI Taxonomy" id="89951"/>
    <lineage>
        <taxon>Eukaryota</taxon>
        <taxon>Metazoa</taxon>
        <taxon>Chordata</taxon>
        <taxon>Craniata</taxon>
        <taxon>Vertebrata</taxon>
        <taxon>Euteleostomi</taxon>
        <taxon>Actinopterygii</taxon>
        <taxon>Neopterygii</taxon>
        <taxon>Teleostei</taxon>
        <taxon>Neoteleostei</taxon>
        <taxon>Acanthomorphata</taxon>
        <taxon>Zeiogadaria</taxon>
        <taxon>Gadariae</taxon>
        <taxon>Gadiformes</taxon>
        <taxon>Gadoidei</taxon>
        <taxon>Merlucciidae</taxon>
        <taxon>Merluccius</taxon>
    </lineage>
</organism>
<evidence type="ECO:0000313" key="1">
    <source>
        <dbReference type="EMBL" id="KAK0133214.1"/>
    </source>
</evidence>
<dbReference type="AlphaFoldDB" id="A0AA47M414"/>
<protein>
    <submittedName>
        <fullName evidence="1">Pogo transposable element with KRAB domain</fullName>
    </submittedName>
</protein>